<accession>A0ACC2NEB9</accession>
<sequence length="628" mass="70600">MSMTFRIMRMRLVYDYDIPENVDPKSDYDIPENVDPKSDCDIPENVDPISDYDIPENVDPISDYDIPENVVPTSDYDIPENVDPKSDCDIPENVDPKSDYDIPENVDPKSDCDIPENVDLINDYDIPENVDPISDYDIPENVDPISDYDIPENVDPISDYDIPEDVVPTSDYDIPENVDPKSDCDIPENVDPKSDYDIPENVDPKSDCDIPENVDLINDYDIPENVDPISDYDIPENVVPTSDYDIPENVDPISDYDIPENVVPTSDYDIPENVDPISDYDIPENVDPKSDCDIPENVDPIIIMLKVKTSTLRVQQFRLKRQLQKERESQDDVPPPKSSKCDTNNSSQLPASPDSAEIHRDLSLNVPSDEQLSATTGVEPGRPDSAGEILNVGDRNEIGPPAEPNQTVSTKEVHVCLCACCENCKKGQNTRDKSHLRGDFKKMARRLSIPYSHLCIMLKTLKPYHPTLPLCARTLLGHHAKPTIETHSTGDAHGDTSEFVYFGISDYLPKSVDVKFHPEKVLKLQFNFDGLTLFNSSRREFWTGLGKVYTTKNRYDPFVVQVHSGVGKPKVEIKSMVCDTPARAFIKSTKGHTGFYACERCTVHGFKVDNTTVYPLNEGILRTDAYNG</sequence>
<comment type="caution">
    <text evidence="1">The sequence shown here is derived from an EMBL/GenBank/DDBJ whole genome shotgun (WGS) entry which is preliminary data.</text>
</comment>
<name>A0ACC2NEB9_9HYME</name>
<evidence type="ECO:0000313" key="1">
    <source>
        <dbReference type="EMBL" id="KAJ8668689.1"/>
    </source>
</evidence>
<dbReference type="EMBL" id="CM056744">
    <property type="protein sequence ID" value="KAJ8668689.1"/>
    <property type="molecule type" value="Genomic_DNA"/>
</dbReference>
<reference evidence="1" key="1">
    <citation type="submission" date="2023-04" db="EMBL/GenBank/DDBJ databases">
        <title>A chromosome-level genome assembly of the parasitoid wasp Eretmocerus hayati.</title>
        <authorList>
            <person name="Zhong Y."/>
            <person name="Liu S."/>
            <person name="Liu Y."/>
        </authorList>
    </citation>
    <scope>NUCLEOTIDE SEQUENCE</scope>
    <source>
        <strain evidence="1">ZJU_SS_LIU_2023</strain>
    </source>
</reference>
<dbReference type="Proteomes" id="UP001239111">
    <property type="component" value="Chromosome 4"/>
</dbReference>
<proteinExistence type="predicted"/>
<protein>
    <submittedName>
        <fullName evidence="1">Uncharacterized protein</fullName>
    </submittedName>
</protein>
<organism evidence="1 2">
    <name type="scientific">Eretmocerus hayati</name>
    <dbReference type="NCBI Taxonomy" id="131215"/>
    <lineage>
        <taxon>Eukaryota</taxon>
        <taxon>Metazoa</taxon>
        <taxon>Ecdysozoa</taxon>
        <taxon>Arthropoda</taxon>
        <taxon>Hexapoda</taxon>
        <taxon>Insecta</taxon>
        <taxon>Pterygota</taxon>
        <taxon>Neoptera</taxon>
        <taxon>Endopterygota</taxon>
        <taxon>Hymenoptera</taxon>
        <taxon>Apocrita</taxon>
        <taxon>Proctotrupomorpha</taxon>
        <taxon>Chalcidoidea</taxon>
        <taxon>Aphelinidae</taxon>
        <taxon>Aphelininae</taxon>
        <taxon>Eretmocerus</taxon>
    </lineage>
</organism>
<evidence type="ECO:0000313" key="2">
    <source>
        <dbReference type="Proteomes" id="UP001239111"/>
    </source>
</evidence>
<gene>
    <name evidence="1" type="ORF">QAD02_010352</name>
</gene>
<keyword evidence="2" id="KW-1185">Reference proteome</keyword>